<feature type="signal peptide" evidence="5">
    <location>
        <begin position="1"/>
        <end position="24"/>
    </location>
</feature>
<dbReference type="SUPFAM" id="SSF81901">
    <property type="entry name" value="HCP-like"/>
    <property type="match status" value="1"/>
</dbReference>
<accession>A0ABP8ICP1</accession>
<dbReference type="Pfam" id="PF00515">
    <property type="entry name" value="TPR_1"/>
    <property type="match status" value="1"/>
</dbReference>
<dbReference type="Gene3D" id="1.25.40.10">
    <property type="entry name" value="Tetratricopeptide repeat domain"/>
    <property type="match status" value="2"/>
</dbReference>
<dbReference type="PROSITE" id="PS50005">
    <property type="entry name" value="TPR"/>
    <property type="match status" value="2"/>
</dbReference>
<dbReference type="SUPFAM" id="SSF48452">
    <property type="entry name" value="TPR-like"/>
    <property type="match status" value="1"/>
</dbReference>
<dbReference type="PANTHER" id="PTHR45641:SF19">
    <property type="entry name" value="NEPHROCYSTIN-3"/>
    <property type="match status" value="1"/>
</dbReference>
<feature type="chain" id="PRO_5046453698" description="Tetratricopeptide repeat protein" evidence="5">
    <location>
        <begin position="25"/>
        <end position="600"/>
    </location>
</feature>
<evidence type="ECO:0000256" key="2">
    <source>
        <dbReference type="ARBA" id="ARBA00022803"/>
    </source>
</evidence>
<dbReference type="Proteomes" id="UP001501011">
    <property type="component" value="Unassembled WGS sequence"/>
</dbReference>
<feature type="transmembrane region" description="Helical" evidence="4">
    <location>
        <begin position="430"/>
        <end position="449"/>
    </location>
</feature>
<evidence type="ECO:0000256" key="5">
    <source>
        <dbReference type="SAM" id="SignalP"/>
    </source>
</evidence>
<keyword evidence="4" id="KW-0812">Transmembrane</keyword>
<gene>
    <name evidence="6" type="ORF">GCM10023151_03620</name>
</gene>
<comment type="caution">
    <text evidence="6">The sequence shown here is derived from an EMBL/GenBank/DDBJ whole genome shotgun (WGS) entry which is preliminary data.</text>
</comment>
<keyword evidence="5" id="KW-0732">Signal</keyword>
<dbReference type="CDD" id="cd22890">
    <property type="entry name" value="ChiS-DBD"/>
    <property type="match status" value="1"/>
</dbReference>
<dbReference type="SMART" id="SM00028">
    <property type="entry name" value="TPR"/>
    <property type="match status" value="5"/>
</dbReference>
<evidence type="ECO:0000256" key="4">
    <source>
        <dbReference type="SAM" id="Phobius"/>
    </source>
</evidence>
<proteinExistence type="predicted"/>
<sequence length="600" mass="69593">MLKRSAALLTLPILLLCKSLYAESANTFLSNCKEAVTSQDNSQAIEVCERQLSSAADTQSVAEATMIRLELADLYALQEDREQSRHLLQQVKASESFVLNQNIRYRWNRAIGMDYLHQTQYTEATEYLQQAYDIAQLANDNTLLAKSANDLGLIYYKQKNYKQALLHYKQSLKLKETLGNRYYIGTTLNNLGLLNKELKNYSEAIDYYQQALEQFLTYTEIDNFDQRVFTNISHLYEDLAVTYSLSGDIKQGEKYTRRVIDTFSRKLGENNKVRAMKNLALIHLELQQPQKAQLFIQEAVHYAASDSKYLAELDYIKAHIAFLNNKYEEAKQLINQSIPLSMAQSDSVILEKSFYLLHQINVQQENVNQALDSLKQSYHYKEQSLKAQYESDLRVIQEQIEKERVERRLIAEQLKSQQQNNRIQSLSNTILVISLVLVIIAFCATFIIYRKVKEKQRLVESIKSHKEKLLLLESEQDGDSTQDDSSSEGEYYDFRQQLVDLLVETLSLWEKATRTDRIELAEKSGIWKVSIDDGRLRTRSLDKYIDINKIPRNPRWRNVVKTSHYVLAECPLENQERSKLESKLDKVMTVVKQRSVSQSS</sequence>
<evidence type="ECO:0000256" key="1">
    <source>
        <dbReference type="ARBA" id="ARBA00022737"/>
    </source>
</evidence>
<evidence type="ECO:0000256" key="3">
    <source>
        <dbReference type="PROSITE-ProRule" id="PRU00339"/>
    </source>
</evidence>
<feature type="repeat" description="TPR" evidence="3">
    <location>
        <begin position="185"/>
        <end position="218"/>
    </location>
</feature>
<dbReference type="InterPro" id="IPR011990">
    <property type="entry name" value="TPR-like_helical_dom_sf"/>
</dbReference>
<dbReference type="RefSeq" id="WP_345291495.1">
    <property type="nucleotide sequence ID" value="NZ_BAABFV010000001.1"/>
</dbReference>
<keyword evidence="2 3" id="KW-0802">TPR repeat</keyword>
<evidence type="ECO:0000313" key="6">
    <source>
        <dbReference type="EMBL" id="GAA4356054.1"/>
    </source>
</evidence>
<evidence type="ECO:0000313" key="7">
    <source>
        <dbReference type="Proteomes" id="UP001501011"/>
    </source>
</evidence>
<keyword evidence="4" id="KW-1133">Transmembrane helix</keyword>
<organism evidence="6 7">
    <name type="scientific">Kangiella marina</name>
    <dbReference type="NCBI Taxonomy" id="1079178"/>
    <lineage>
        <taxon>Bacteria</taxon>
        <taxon>Pseudomonadati</taxon>
        <taxon>Pseudomonadota</taxon>
        <taxon>Gammaproteobacteria</taxon>
        <taxon>Kangiellales</taxon>
        <taxon>Kangiellaceae</taxon>
        <taxon>Kangiella</taxon>
    </lineage>
</organism>
<evidence type="ECO:0008006" key="8">
    <source>
        <dbReference type="Google" id="ProtNLM"/>
    </source>
</evidence>
<keyword evidence="1" id="KW-0677">Repeat</keyword>
<dbReference type="EMBL" id="BAABFV010000001">
    <property type="protein sequence ID" value="GAA4356054.1"/>
    <property type="molecule type" value="Genomic_DNA"/>
</dbReference>
<dbReference type="InterPro" id="IPR019734">
    <property type="entry name" value="TPR_rpt"/>
</dbReference>
<dbReference type="Pfam" id="PF13424">
    <property type="entry name" value="TPR_12"/>
    <property type="match status" value="1"/>
</dbReference>
<keyword evidence="4" id="KW-0472">Membrane</keyword>
<dbReference type="PANTHER" id="PTHR45641">
    <property type="entry name" value="TETRATRICOPEPTIDE REPEAT PROTEIN (AFU_ORTHOLOGUE AFUA_6G03870)"/>
    <property type="match status" value="1"/>
</dbReference>
<feature type="repeat" description="TPR" evidence="3">
    <location>
        <begin position="145"/>
        <end position="178"/>
    </location>
</feature>
<keyword evidence="7" id="KW-1185">Reference proteome</keyword>
<reference evidence="7" key="1">
    <citation type="journal article" date="2019" name="Int. J. Syst. Evol. Microbiol.">
        <title>The Global Catalogue of Microorganisms (GCM) 10K type strain sequencing project: providing services to taxonomists for standard genome sequencing and annotation.</title>
        <authorList>
            <consortium name="The Broad Institute Genomics Platform"/>
            <consortium name="The Broad Institute Genome Sequencing Center for Infectious Disease"/>
            <person name="Wu L."/>
            <person name="Ma J."/>
        </authorList>
    </citation>
    <scope>NUCLEOTIDE SEQUENCE [LARGE SCALE GENOMIC DNA]</scope>
    <source>
        <strain evidence="7">JCM 17728</strain>
    </source>
</reference>
<protein>
    <recommendedName>
        <fullName evidence="8">Tetratricopeptide repeat protein</fullName>
    </recommendedName>
</protein>
<name>A0ABP8ICP1_9GAMM</name>